<name>A0A809X469_9BRAD</name>
<organism evidence="2">
    <name type="scientific">Bradyrhizobium diazoefficiens</name>
    <dbReference type="NCBI Taxonomy" id="1355477"/>
    <lineage>
        <taxon>Bacteria</taxon>
        <taxon>Pseudomonadati</taxon>
        <taxon>Pseudomonadota</taxon>
        <taxon>Alphaproteobacteria</taxon>
        <taxon>Hyphomicrobiales</taxon>
        <taxon>Nitrobacteraceae</taxon>
        <taxon>Bradyrhizobium</taxon>
    </lineage>
</organism>
<feature type="region of interest" description="Disordered" evidence="1">
    <location>
        <begin position="32"/>
        <end position="53"/>
    </location>
</feature>
<evidence type="ECO:0000313" key="3">
    <source>
        <dbReference type="EMBL" id="BCE48361.1"/>
    </source>
</evidence>
<accession>A0A809X469</accession>
<gene>
    <name evidence="4" type="ORF">XF10B_46750</name>
    <name evidence="2" type="ORF">XF1B_47770</name>
    <name evidence="3" type="ORF">XF4B_47100</name>
</gene>
<reference evidence="3" key="3">
    <citation type="submission" date="2020-05" db="EMBL/GenBank/DDBJ databases">
        <title>Complete genome sequence of Bradyrhizobium diazoefficiens XF4 isolated from soybean nodule.</title>
        <authorList>
            <person name="Noda R."/>
            <person name="Kakizaki K."/>
            <person name="Minamisawa K."/>
        </authorList>
    </citation>
    <scope>NUCLEOTIDE SEQUENCE</scope>
    <source>
        <strain evidence="3">XF4</strain>
    </source>
</reference>
<evidence type="ECO:0000313" key="2">
    <source>
        <dbReference type="EMBL" id="BCE22096.1"/>
    </source>
</evidence>
<evidence type="ECO:0000256" key="1">
    <source>
        <dbReference type="SAM" id="MobiDB-lite"/>
    </source>
</evidence>
<evidence type="ECO:0000313" key="4">
    <source>
        <dbReference type="EMBL" id="BCE91877.1"/>
    </source>
</evidence>
<dbReference type="EMBL" id="AP023099">
    <property type="protein sequence ID" value="BCE91877.1"/>
    <property type="molecule type" value="Genomic_DNA"/>
</dbReference>
<protein>
    <submittedName>
        <fullName evidence="2">Uncharacterized protein</fullName>
    </submittedName>
</protein>
<dbReference type="EMBL" id="AP023094">
    <property type="protein sequence ID" value="BCE48361.1"/>
    <property type="molecule type" value="Genomic_DNA"/>
</dbReference>
<proteinExistence type="predicted"/>
<reference evidence="2" key="1">
    <citation type="submission" date="2020-05" db="EMBL/GenBank/DDBJ databases">
        <title>Complete genome sequence of Bradyrhizobium diazoefficiens XF1 isolated from soybean nodule.</title>
        <authorList>
            <person name="Noda R."/>
            <person name="Kakizaki K."/>
            <person name="Minamisawa K."/>
        </authorList>
    </citation>
    <scope>NUCLEOTIDE SEQUENCE</scope>
    <source>
        <strain evidence="2">XF1</strain>
    </source>
</reference>
<dbReference type="AlphaFoldDB" id="A0A809X469"/>
<reference evidence="4" key="2">
    <citation type="submission" date="2020-05" db="EMBL/GenBank/DDBJ databases">
        <title>Complete genome sequence of Bradyrhizobium diazoefficiens XF10 isolated from soybean nodule.</title>
        <authorList>
            <person name="Noda R."/>
            <person name="Kakizaki K."/>
            <person name="Minamisawa K."/>
        </authorList>
    </citation>
    <scope>NUCLEOTIDE SEQUENCE</scope>
    <source>
        <strain evidence="4">XF10</strain>
    </source>
</reference>
<feature type="compositionally biased region" description="Basic and acidic residues" evidence="1">
    <location>
        <begin position="33"/>
        <end position="44"/>
    </location>
</feature>
<sequence length="53" mass="6500">MFNIITLLDRDYDDDDIETVIRTNRRDHRVQKTAREYRRIDRTQDGYGDQDQP</sequence>
<dbReference type="EMBL" id="AP023091">
    <property type="protein sequence ID" value="BCE22096.1"/>
    <property type="molecule type" value="Genomic_DNA"/>
</dbReference>